<accession>C5E1W6</accession>
<dbReference type="RefSeq" id="XP_002555889.1">
    <property type="nucleotide sequence ID" value="XM_002555843.1"/>
</dbReference>
<feature type="domain" description="N-acetyltransferase" evidence="1">
    <location>
        <begin position="2"/>
        <end position="171"/>
    </location>
</feature>
<reference evidence="2 3" key="1">
    <citation type="journal article" date="2009" name="Genome Res.">
        <title>Comparative genomics of protoploid Saccharomycetaceae.</title>
        <authorList>
            <consortium name="The Genolevures Consortium"/>
            <person name="Souciet J.-L."/>
            <person name="Dujon B."/>
            <person name="Gaillardin C."/>
            <person name="Johnston M."/>
            <person name="Baret P.V."/>
            <person name="Cliften P."/>
            <person name="Sherman D.J."/>
            <person name="Weissenbach J."/>
            <person name="Westhof E."/>
            <person name="Wincker P."/>
            <person name="Jubin C."/>
            <person name="Poulain J."/>
            <person name="Barbe V."/>
            <person name="Segurens B."/>
            <person name="Artiguenave F."/>
            <person name="Anthouard V."/>
            <person name="Vacherie B."/>
            <person name="Val M.-E."/>
            <person name="Fulton R.S."/>
            <person name="Minx P."/>
            <person name="Wilson R."/>
            <person name="Durrens P."/>
            <person name="Jean G."/>
            <person name="Marck C."/>
            <person name="Martin T."/>
            <person name="Nikolski M."/>
            <person name="Rolland T."/>
            <person name="Seret M.-L."/>
            <person name="Casaregola S."/>
            <person name="Despons L."/>
            <person name="Fairhead C."/>
            <person name="Fischer G."/>
            <person name="Lafontaine I."/>
            <person name="Leh V."/>
            <person name="Lemaire M."/>
            <person name="de Montigny J."/>
            <person name="Neuveglise C."/>
            <person name="Thierry A."/>
            <person name="Blanc-Lenfle I."/>
            <person name="Bleykasten C."/>
            <person name="Diffels J."/>
            <person name="Fritsch E."/>
            <person name="Frangeul L."/>
            <person name="Goeffon A."/>
            <person name="Jauniaux N."/>
            <person name="Kachouri-Lafond R."/>
            <person name="Payen C."/>
            <person name="Potier S."/>
            <person name="Pribylova L."/>
            <person name="Ozanne C."/>
            <person name="Richard G.-F."/>
            <person name="Sacerdot C."/>
            <person name="Straub M.-L."/>
            <person name="Talla E."/>
        </authorList>
    </citation>
    <scope>NUCLEOTIDE SEQUENCE [LARGE SCALE GENOMIC DNA]</scope>
    <source>
        <strain evidence="3">ATCC 56472 / CBS 6340 / NRRL Y-8284</strain>
    </source>
</reference>
<gene>
    <name evidence="2" type="ordered locus">KLTH0H00198g</name>
</gene>
<dbReference type="GO" id="GO:0016747">
    <property type="term" value="F:acyltransferase activity, transferring groups other than amino-acyl groups"/>
    <property type="evidence" value="ECO:0007669"/>
    <property type="project" value="InterPro"/>
</dbReference>
<dbReference type="PROSITE" id="PS51186">
    <property type="entry name" value="GNAT"/>
    <property type="match status" value="1"/>
</dbReference>
<evidence type="ECO:0000313" key="3">
    <source>
        <dbReference type="Proteomes" id="UP000002036"/>
    </source>
</evidence>
<keyword evidence="3" id="KW-1185">Reference proteome</keyword>
<dbReference type="InterPro" id="IPR000182">
    <property type="entry name" value="GNAT_dom"/>
</dbReference>
<protein>
    <submittedName>
        <fullName evidence="2">KLTH0H00198p</fullName>
    </submittedName>
</protein>
<dbReference type="KEGG" id="lth:KLTH0H00198g"/>
<dbReference type="Gene3D" id="3.40.630.30">
    <property type="match status" value="1"/>
</dbReference>
<dbReference type="InParanoid" id="C5E1W6"/>
<organism evidence="2 3">
    <name type="scientific">Lachancea thermotolerans (strain ATCC 56472 / CBS 6340 / NRRL Y-8284)</name>
    <name type="common">Yeast</name>
    <name type="synonym">Kluyveromyces thermotolerans</name>
    <dbReference type="NCBI Taxonomy" id="559295"/>
    <lineage>
        <taxon>Eukaryota</taxon>
        <taxon>Fungi</taxon>
        <taxon>Dikarya</taxon>
        <taxon>Ascomycota</taxon>
        <taxon>Saccharomycotina</taxon>
        <taxon>Saccharomycetes</taxon>
        <taxon>Saccharomycetales</taxon>
        <taxon>Saccharomycetaceae</taxon>
        <taxon>Lachancea</taxon>
    </lineage>
</organism>
<name>C5E1W6_LACTC</name>
<dbReference type="InterPro" id="IPR016181">
    <property type="entry name" value="Acyl_CoA_acyltransferase"/>
</dbReference>
<dbReference type="eggNOG" id="ENOG502SF19">
    <property type="taxonomic scope" value="Eukaryota"/>
</dbReference>
<dbReference type="GeneID" id="8294199"/>
<evidence type="ECO:0000313" key="2">
    <source>
        <dbReference type="EMBL" id="CAR30027.1"/>
    </source>
</evidence>
<dbReference type="HOGENOM" id="CLU_013985_13_0_1"/>
<dbReference type="EMBL" id="CU928180">
    <property type="protein sequence ID" value="CAR30027.1"/>
    <property type="molecule type" value="Genomic_DNA"/>
</dbReference>
<proteinExistence type="predicted"/>
<dbReference type="SUPFAM" id="SSF55729">
    <property type="entry name" value="Acyl-CoA N-acyltransferases (Nat)"/>
    <property type="match status" value="1"/>
</dbReference>
<dbReference type="OMA" id="QWINGYP"/>
<dbReference type="Pfam" id="PF00583">
    <property type="entry name" value="Acetyltransf_1"/>
    <property type="match status" value="1"/>
</dbReference>
<dbReference type="AlphaFoldDB" id="C5E1W6"/>
<dbReference type="Proteomes" id="UP000002036">
    <property type="component" value="Chromosome H"/>
</dbReference>
<dbReference type="OrthoDB" id="4032782at2759"/>
<dbReference type="CDD" id="cd04301">
    <property type="entry name" value="NAT_SF"/>
    <property type="match status" value="1"/>
</dbReference>
<sequence>MLFIRKAAIGDLSDITNIIESAKIFLKSQNIDQWQNGYPNQEQARVDIAGGQCYVLICNNEVAAVGTITTDVDPSYTTIQGSWRKDSRKSYASLHRLAVSERFRGKHLAQELLSGMIMKCKELGFVDVRVDTHKQNKVMQALLVKNYFEYRGVIYKNENRSSRNAYQLLLH</sequence>
<evidence type="ECO:0000259" key="1">
    <source>
        <dbReference type="PROSITE" id="PS51186"/>
    </source>
</evidence>